<dbReference type="RefSeq" id="WP_258388924.1">
    <property type="nucleotide sequence ID" value="NZ_CP091430.1"/>
</dbReference>
<dbReference type="EMBL" id="CP091430">
    <property type="protein sequence ID" value="UVI32873.1"/>
    <property type="molecule type" value="Genomic_DNA"/>
</dbReference>
<gene>
    <name evidence="1" type="ORF">L1F29_14015</name>
</gene>
<reference evidence="1" key="1">
    <citation type="submission" date="2022-01" db="EMBL/GenBank/DDBJ databases">
        <title>Paenibacillus spongiae sp. nov., isolated from marine sponge.</title>
        <authorList>
            <person name="Li Z."/>
            <person name="Zhang M."/>
        </authorList>
    </citation>
    <scope>NUCLEOTIDE SEQUENCE</scope>
    <source>
        <strain evidence="1">PHS-Z3</strain>
    </source>
</reference>
<keyword evidence="2" id="KW-1185">Reference proteome</keyword>
<dbReference type="Gene3D" id="3.40.50.300">
    <property type="entry name" value="P-loop containing nucleotide triphosphate hydrolases"/>
    <property type="match status" value="1"/>
</dbReference>
<evidence type="ECO:0000313" key="1">
    <source>
        <dbReference type="EMBL" id="UVI32873.1"/>
    </source>
</evidence>
<organism evidence="1 2">
    <name type="scientific">Paenibacillus spongiae</name>
    <dbReference type="NCBI Taxonomy" id="2909671"/>
    <lineage>
        <taxon>Bacteria</taxon>
        <taxon>Bacillati</taxon>
        <taxon>Bacillota</taxon>
        <taxon>Bacilli</taxon>
        <taxon>Bacillales</taxon>
        <taxon>Paenibacillaceae</taxon>
        <taxon>Paenibacillus</taxon>
    </lineage>
</organism>
<accession>A0ABY5SH02</accession>
<dbReference type="InterPro" id="IPR027417">
    <property type="entry name" value="P-loop_NTPase"/>
</dbReference>
<sequence length="198" mass="22889">MIIWINGAFGSGKTQTSYELHRRIPGSIVFDPENAGYYIRKNIPKAIAEDDFQNYTMWREINHSMLTYLNREYEGTIIVPMTVVSPHIFEELIGKLRNDGVTVHHYTLWASKEILQQRLRSRGEGKRSWASQQIDRCMEGLSGDVFKEHIPTDRLTTIETAEKIAGMLGIELQPDQRGPIKKALDRLTTQARHIRFFN</sequence>
<proteinExistence type="predicted"/>
<dbReference type="Pfam" id="PF13671">
    <property type="entry name" value="AAA_33"/>
    <property type="match status" value="1"/>
</dbReference>
<name>A0ABY5SH02_9BACL</name>
<dbReference type="Proteomes" id="UP001057877">
    <property type="component" value="Chromosome"/>
</dbReference>
<evidence type="ECO:0000313" key="2">
    <source>
        <dbReference type="Proteomes" id="UP001057877"/>
    </source>
</evidence>
<protein>
    <submittedName>
        <fullName evidence="1">AAA family ATPase</fullName>
    </submittedName>
</protein>
<dbReference type="SUPFAM" id="SSF52540">
    <property type="entry name" value="P-loop containing nucleoside triphosphate hydrolases"/>
    <property type="match status" value="1"/>
</dbReference>